<evidence type="ECO:0000313" key="1">
    <source>
        <dbReference type="EMBL" id="KAJ8499094.1"/>
    </source>
</evidence>
<name>A0AAV8RHF5_ENSVE</name>
<gene>
    <name evidence="1" type="ORF">OPV22_009646</name>
</gene>
<dbReference type="Proteomes" id="UP001222027">
    <property type="component" value="Unassembled WGS sequence"/>
</dbReference>
<comment type="caution">
    <text evidence="1">The sequence shown here is derived from an EMBL/GenBank/DDBJ whole genome shotgun (WGS) entry which is preliminary data.</text>
</comment>
<keyword evidence="2" id="KW-1185">Reference proteome</keyword>
<organism evidence="1 2">
    <name type="scientific">Ensete ventricosum</name>
    <name type="common">Abyssinian banana</name>
    <name type="synonym">Musa ensete</name>
    <dbReference type="NCBI Taxonomy" id="4639"/>
    <lineage>
        <taxon>Eukaryota</taxon>
        <taxon>Viridiplantae</taxon>
        <taxon>Streptophyta</taxon>
        <taxon>Embryophyta</taxon>
        <taxon>Tracheophyta</taxon>
        <taxon>Spermatophyta</taxon>
        <taxon>Magnoliopsida</taxon>
        <taxon>Liliopsida</taxon>
        <taxon>Zingiberales</taxon>
        <taxon>Musaceae</taxon>
        <taxon>Ensete</taxon>
    </lineage>
</organism>
<evidence type="ECO:0000313" key="2">
    <source>
        <dbReference type="Proteomes" id="UP001222027"/>
    </source>
</evidence>
<reference evidence="1 2" key="1">
    <citation type="submission" date="2022-12" db="EMBL/GenBank/DDBJ databases">
        <title>Chromosome-scale assembly of the Ensete ventricosum genome.</title>
        <authorList>
            <person name="Dussert Y."/>
            <person name="Stocks J."/>
            <person name="Wendawek A."/>
            <person name="Woldeyes F."/>
            <person name="Nichols R.A."/>
            <person name="Borrell J.S."/>
        </authorList>
    </citation>
    <scope>NUCLEOTIDE SEQUENCE [LARGE SCALE GENOMIC DNA]</scope>
    <source>
        <strain evidence="2">cv. Maze</strain>
        <tissue evidence="1">Seeds</tissue>
    </source>
</reference>
<accession>A0AAV8RHF5</accession>
<sequence>MTYITHTSIQVVEKIVIQSKINMNQLNTDMCWCLLELVMAFDEKINSMLQRLRSEDVRMSNMQNRHNIYSEWVKTYESVMFSIRRLHVIYLQVDV</sequence>
<dbReference type="AlphaFoldDB" id="A0AAV8RHF5"/>
<dbReference type="EMBL" id="JAQQAF010000003">
    <property type="protein sequence ID" value="KAJ8499094.1"/>
    <property type="molecule type" value="Genomic_DNA"/>
</dbReference>
<proteinExistence type="predicted"/>
<protein>
    <submittedName>
        <fullName evidence="1">Uncharacterized protein</fullName>
    </submittedName>
</protein>